<gene>
    <name evidence="3" type="ORF">GCM10023210_02640</name>
</gene>
<feature type="region of interest" description="Disordered" evidence="1">
    <location>
        <begin position="113"/>
        <end position="139"/>
    </location>
</feature>
<protein>
    <recommendedName>
        <fullName evidence="5">DUF4890 domain-containing protein</fullName>
    </recommendedName>
</protein>
<dbReference type="Proteomes" id="UP001500353">
    <property type="component" value="Unassembled WGS sequence"/>
</dbReference>
<organism evidence="3 4">
    <name type="scientific">Chryseobacterium ginsengisoli</name>
    <dbReference type="NCBI Taxonomy" id="363853"/>
    <lineage>
        <taxon>Bacteria</taxon>
        <taxon>Pseudomonadati</taxon>
        <taxon>Bacteroidota</taxon>
        <taxon>Flavobacteriia</taxon>
        <taxon>Flavobacteriales</taxon>
        <taxon>Weeksellaceae</taxon>
        <taxon>Chryseobacterium group</taxon>
        <taxon>Chryseobacterium</taxon>
    </lineage>
</organism>
<evidence type="ECO:0000313" key="4">
    <source>
        <dbReference type="Proteomes" id="UP001500353"/>
    </source>
</evidence>
<accession>A0ABP9LUS0</accession>
<evidence type="ECO:0000313" key="3">
    <source>
        <dbReference type="EMBL" id="GAA5083705.1"/>
    </source>
</evidence>
<comment type="caution">
    <text evidence="3">The sequence shown here is derived from an EMBL/GenBank/DDBJ whole genome shotgun (WGS) entry which is preliminary data.</text>
</comment>
<evidence type="ECO:0000256" key="2">
    <source>
        <dbReference type="SAM" id="SignalP"/>
    </source>
</evidence>
<evidence type="ECO:0008006" key="5">
    <source>
        <dbReference type="Google" id="ProtNLM"/>
    </source>
</evidence>
<keyword evidence="2" id="KW-0732">Signal</keyword>
<feature type="signal peptide" evidence="2">
    <location>
        <begin position="1"/>
        <end position="20"/>
    </location>
</feature>
<feature type="compositionally biased region" description="Basic and acidic residues" evidence="1">
    <location>
        <begin position="118"/>
        <end position="139"/>
    </location>
</feature>
<sequence>MNKFFILTVLFLGLSANVSAQKTQDQINKEYAEQYRKINENPKLSGVEKARLKKQLALKQDQDNKAYDLAYKKKYGYSKDERKKQVEDKINQLKRYDREKDLIDDNKTLTKTQKKAKKEALKKKYESQKEVLKRGKDKI</sequence>
<name>A0ABP9LUS0_9FLAO</name>
<keyword evidence="4" id="KW-1185">Reference proteome</keyword>
<feature type="chain" id="PRO_5045628651" description="DUF4890 domain-containing protein" evidence="2">
    <location>
        <begin position="21"/>
        <end position="139"/>
    </location>
</feature>
<dbReference type="EMBL" id="BAABHX010000001">
    <property type="protein sequence ID" value="GAA5083705.1"/>
    <property type="molecule type" value="Genomic_DNA"/>
</dbReference>
<proteinExistence type="predicted"/>
<evidence type="ECO:0000256" key="1">
    <source>
        <dbReference type="SAM" id="MobiDB-lite"/>
    </source>
</evidence>
<reference evidence="4" key="1">
    <citation type="journal article" date="2019" name="Int. J. Syst. Evol. Microbiol.">
        <title>The Global Catalogue of Microorganisms (GCM) 10K type strain sequencing project: providing services to taxonomists for standard genome sequencing and annotation.</title>
        <authorList>
            <consortium name="The Broad Institute Genomics Platform"/>
            <consortium name="The Broad Institute Genome Sequencing Center for Infectious Disease"/>
            <person name="Wu L."/>
            <person name="Ma J."/>
        </authorList>
    </citation>
    <scope>NUCLEOTIDE SEQUENCE [LARGE SCALE GENOMIC DNA]</scope>
    <source>
        <strain evidence="4">JCM 18019</strain>
    </source>
</reference>
<dbReference type="RefSeq" id="WP_345199817.1">
    <property type="nucleotide sequence ID" value="NZ_BAABHX010000001.1"/>
</dbReference>